<keyword evidence="4" id="KW-1185">Reference proteome</keyword>
<feature type="region of interest" description="Disordered" evidence="1">
    <location>
        <begin position="29"/>
        <end position="77"/>
    </location>
</feature>
<dbReference type="RefSeq" id="WP_014241139.1">
    <property type="nucleotide sequence ID" value="NC_016617.1"/>
</dbReference>
<dbReference type="Gene3D" id="3.10.450.160">
    <property type="entry name" value="inner membrane protein cigr"/>
    <property type="match status" value="1"/>
</dbReference>
<feature type="compositionally biased region" description="Gly residues" evidence="1">
    <location>
        <begin position="40"/>
        <end position="50"/>
    </location>
</feature>
<proteinExistence type="predicted"/>
<sequence>MSRDRMRHRSGRAALALLAVLSITSPATGPALADKPDWAGGPGGGHGKPQGGPSYESQGSESQGRDSKGRASGGSVSRGEVTIIRDYFVAHPVGVTALPPGIAKKLARGQPLPPGIAKKVAPVDLRQRVPVCMNGWECILAGADMLILDAVHGTIADIVRGVVR</sequence>
<feature type="signal peptide" evidence="2">
    <location>
        <begin position="1"/>
        <end position="33"/>
    </location>
</feature>
<name>A0A9P1JSJ2_9PROT</name>
<evidence type="ECO:0000256" key="2">
    <source>
        <dbReference type="SAM" id="SignalP"/>
    </source>
</evidence>
<gene>
    <name evidence="3" type="ORF">AZOBR_180013</name>
</gene>
<evidence type="ECO:0008006" key="5">
    <source>
        <dbReference type="Google" id="ProtNLM"/>
    </source>
</evidence>
<feature type="chain" id="PRO_5040245235" description="RcnB family protein" evidence="2">
    <location>
        <begin position="34"/>
        <end position="164"/>
    </location>
</feature>
<dbReference type="AlphaFoldDB" id="A0A9P1JSJ2"/>
<dbReference type="KEGG" id="abs:AZOBR_180013"/>
<protein>
    <recommendedName>
        <fullName evidence="5">RcnB family protein</fullName>
    </recommendedName>
</protein>
<keyword evidence="2" id="KW-0732">Signal</keyword>
<reference evidence="3 4" key="1">
    <citation type="journal article" date="2011" name="PLoS Genet.">
        <title>Azospirillum genomes reveal transition of bacteria from aquatic to terrestrial environments.</title>
        <authorList>
            <person name="Wisniewski-Dye F."/>
            <person name="Borziak K."/>
            <person name="Khalsa-Moyers G."/>
            <person name="Alexandre G."/>
            <person name="Sukharnikov L.O."/>
            <person name="Wuichet K."/>
            <person name="Hurst G.B."/>
            <person name="McDonald W.H."/>
            <person name="Robertson J.S."/>
            <person name="Barbe V."/>
            <person name="Calteau A."/>
            <person name="Rouy Z."/>
            <person name="Mangenot S."/>
            <person name="Prigent-Combaret C."/>
            <person name="Normand P."/>
            <person name="Boyer M."/>
            <person name="Siguier P."/>
            <person name="Dessaux Y."/>
            <person name="Elmerich C."/>
            <person name="Condemine G."/>
            <person name="Krishnen G."/>
            <person name="Kennedy I."/>
            <person name="Paterson A.H."/>
            <person name="Gonzalez V."/>
            <person name="Mavingui P."/>
            <person name="Zhulin I.B."/>
        </authorList>
    </citation>
    <scope>NUCLEOTIDE SEQUENCE [LARGE SCALE GENOMIC DNA]</scope>
    <source>
        <strain evidence="3 4">Sp245</strain>
    </source>
</reference>
<organism evidence="3 4">
    <name type="scientific">Azospirillum baldaniorum</name>
    <dbReference type="NCBI Taxonomy" id="1064539"/>
    <lineage>
        <taxon>Bacteria</taxon>
        <taxon>Pseudomonadati</taxon>
        <taxon>Pseudomonadota</taxon>
        <taxon>Alphaproteobacteria</taxon>
        <taxon>Rhodospirillales</taxon>
        <taxon>Azospirillaceae</taxon>
        <taxon>Azospirillum</taxon>
    </lineage>
</organism>
<evidence type="ECO:0000256" key="1">
    <source>
        <dbReference type="SAM" id="MobiDB-lite"/>
    </source>
</evidence>
<dbReference type="EMBL" id="HE577327">
    <property type="protein sequence ID" value="CCC98943.1"/>
    <property type="molecule type" value="Genomic_DNA"/>
</dbReference>
<dbReference type="NCBIfam" id="NF040487">
    <property type="entry name" value="T3SS_CigR_fam"/>
    <property type="match status" value="1"/>
</dbReference>
<dbReference type="Proteomes" id="UP000007319">
    <property type="component" value="Chromosome"/>
</dbReference>
<evidence type="ECO:0000313" key="4">
    <source>
        <dbReference type="Proteomes" id="UP000007319"/>
    </source>
</evidence>
<evidence type="ECO:0000313" key="3">
    <source>
        <dbReference type="EMBL" id="CCC98943.1"/>
    </source>
</evidence>
<accession>A0A9P1JSJ2</accession>